<accession>A0ABY6LDT5</accession>
<proteinExistence type="predicted"/>
<organism evidence="2 3">
    <name type="scientific">Cordylochernes scorpioides</name>
    <dbReference type="NCBI Taxonomy" id="51811"/>
    <lineage>
        <taxon>Eukaryota</taxon>
        <taxon>Metazoa</taxon>
        <taxon>Ecdysozoa</taxon>
        <taxon>Arthropoda</taxon>
        <taxon>Chelicerata</taxon>
        <taxon>Arachnida</taxon>
        <taxon>Pseudoscorpiones</taxon>
        <taxon>Cheliferoidea</taxon>
        <taxon>Chernetidae</taxon>
        <taxon>Cordylochernes</taxon>
    </lineage>
</organism>
<gene>
    <name evidence="2" type="ORF">LAZ67_16002085</name>
</gene>
<evidence type="ECO:0000313" key="2">
    <source>
        <dbReference type="EMBL" id="UYV78592.1"/>
    </source>
</evidence>
<keyword evidence="3" id="KW-1185">Reference proteome</keyword>
<dbReference type="Proteomes" id="UP001235939">
    <property type="component" value="Chromosome 16"/>
</dbReference>
<dbReference type="PANTHER" id="PTHR19303:SF73">
    <property type="entry name" value="PROTEIN PDC2"/>
    <property type="match status" value="1"/>
</dbReference>
<feature type="domain" description="DDE-1" evidence="1">
    <location>
        <begin position="195"/>
        <end position="361"/>
    </location>
</feature>
<evidence type="ECO:0000313" key="3">
    <source>
        <dbReference type="Proteomes" id="UP001235939"/>
    </source>
</evidence>
<dbReference type="InterPro" id="IPR004875">
    <property type="entry name" value="DDE_SF_endonuclease_dom"/>
</dbReference>
<dbReference type="EMBL" id="CP092878">
    <property type="protein sequence ID" value="UYV78592.1"/>
    <property type="molecule type" value="Genomic_DNA"/>
</dbReference>
<dbReference type="Pfam" id="PF03184">
    <property type="entry name" value="DDE_1"/>
    <property type="match status" value="1"/>
</dbReference>
<reference evidence="2 3" key="1">
    <citation type="submission" date="2022-01" db="EMBL/GenBank/DDBJ databases">
        <title>A chromosomal length assembly of Cordylochernes scorpioides.</title>
        <authorList>
            <person name="Zeh D."/>
            <person name="Zeh J."/>
        </authorList>
    </citation>
    <scope>NUCLEOTIDE SEQUENCE [LARGE SCALE GENOMIC DNA]</scope>
    <source>
        <strain evidence="2">IN4F17</strain>
        <tissue evidence="2">Whole Body</tissue>
    </source>
</reference>
<dbReference type="PANTHER" id="PTHR19303">
    <property type="entry name" value="TRANSPOSON"/>
    <property type="match status" value="1"/>
</dbReference>
<sequence length="831" mass="92893">MVPSKLLRHIETNHREQMNNPISYFENIRSSFQKQSKKFKKFMTTSDEAQTASYMIAQLIARKKKAHAEAEEIILPALKIVAGCMLTNDAMEKVTKIPLSSKTIARRIEDMSEDIELQIKQSFNDSSTKWAIQLDETTDISNKAQLLAFLSILANSGYDPANIYNADETGLFFQLIPDLTLAHKDENCRGVKRMKQRITVLLCCNSTGTDKRRLLIIGKSAKPRCLRNFSPHFYCTYTSNSKAWMTSSIFQEWLLQFSKQLVSEGRRILLLLDNATSHCVPNDGLSNIKIHFLPPNMTASLQPLDSGIIKSFKAQYRKLQLQKMVELADAHLPTELCLDYAVRYCKMAWNSVSPDSISNCWNHTGIIRFTSTAAVESLNYGNLLDHDIFAITPENLMTEREFQLVDVSQEAKMKLTDDNFLVSTVTAKEELGEDDDATVTQRLPSLREARAAAETVLLFLDHSKRATSDDVNLSADFLRRAYAITTNSRCTQGLREQKTSPGNEDPGKAIKTKTIMSGDVVSGLPESTLEESPVIQKSEECRQQDFIQTGCVVEKNERIASNNDCGTNVLNQIKRTEGECPLGDIQCGNSTPGIISEIPQENNNDLGELQCDDVAGFCDSARLSGTTAAIQLEGTELGAPWKCDKARWSKHPEVGAGDPIERNRALDALWKSDDNVCDAEVARNVSALSSAIQAENMCQECVSIIFVPSPDKTTTGSDTSRRFKKFTALCGIGMKRPRSGGFGKRELLKQENGKPKEERNFPDHLWDFNMDICVLGGHDIDSVDQVSESTVKNGDLQPRHGRKQRKRITKALNPLEMYIAATVFKRKNPNI</sequence>
<name>A0ABY6LDT5_9ARAC</name>
<protein>
    <recommendedName>
        <fullName evidence="1">DDE-1 domain-containing protein</fullName>
    </recommendedName>
</protein>
<dbReference type="InterPro" id="IPR050863">
    <property type="entry name" value="CenT-Element_Derived"/>
</dbReference>
<dbReference type="InterPro" id="IPR036397">
    <property type="entry name" value="RNaseH_sf"/>
</dbReference>
<dbReference type="Gene3D" id="3.30.420.10">
    <property type="entry name" value="Ribonuclease H-like superfamily/Ribonuclease H"/>
    <property type="match status" value="1"/>
</dbReference>
<evidence type="ECO:0000259" key="1">
    <source>
        <dbReference type="Pfam" id="PF03184"/>
    </source>
</evidence>